<evidence type="ECO:0000313" key="1">
    <source>
        <dbReference type="EMBL" id="KAA6312358.1"/>
    </source>
</evidence>
<sequence>YQSCVALCCSTFLSFESCQIMPDSTVVTFNGESFCLCLQMFFRWNKGFITFPIIRTMEGYGNIPYCFPKPEFCLGRTVSADKRDKPLSRSVNSYPDPTAVFLNPHMYASHQAPYIQHFLYSLANPLEIPIS</sequence>
<name>A0A5J4PU96_9ZZZZ</name>
<feature type="non-terminal residue" evidence="1">
    <location>
        <position position="1"/>
    </location>
</feature>
<reference evidence="1" key="1">
    <citation type="submission" date="2019-03" db="EMBL/GenBank/DDBJ databases">
        <title>Single cell metagenomics reveals metabolic interactions within the superorganism composed of flagellate Streblomastix strix and complex community of Bacteroidetes bacteria on its surface.</title>
        <authorList>
            <person name="Treitli S.C."/>
            <person name="Kolisko M."/>
            <person name="Husnik F."/>
            <person name="Keeling P."/>
            <person name="Hampl V."/>
        </authorList>
    </citation>
    <scope>NUCLEOTIDE SEQUENCE</scope>
    <source>
        <strain evidence="1">STM</strain>
    </source>
</reference>
<dbReference type="EMBL" id="SNRY01006546">
    <property type="protein sequence ID" value="KAA6312358.1"/>
    <property type="molecule type" value="Genomic_DNA"/>
</dbReference>
<organism evidence="1">
    <name type="scientific">termite gut metagenome</name>
    <dbReference type="NCBI Taxonomy" id="433724"/>
    <lineage>
        <taxon>unclassified sequences</taxon>
        <taxon>metagenomes</taxon>
        <taxon>organismal metagenomes</taxon>
    </lineage>
</organism>
<dbReference type="AlphaFoldDB" id="A0A5J4PU96"/>
<comment type="caution">
    <text evidence="1">The sequence shown here is derived from an EMBL/GenBank/DDBJ whole genome shotgun (WGS) entry which is preliminary data.</text>
</comment>
<gene>
    <name evidence="1" type="ORF">EZS27_036698</name>
</gene>
<protein>
    <submittedName>
        <fullName evidence="1">Uncharacterized protein</fullName>
    </submittedName>
</protein>
<accession>A0A5J4PU96</accession>
<proteinExistence type="predicted"/>